<accession>A0A3F2YX41</accession>
<comment type="similarity">
    <text evidence="5 15">Belongs to the cytochrome P450 family.</text>
</comment>
<dbReference type="GO" id="GO:0005506">
    <property type="term" value="F:iron ion binding"/>
    <property type="evidence" value="ECO:0007669"/>
    <property type="project" value="InterPro"/>
</dbReference>
<dbReference type="InterPro" id="IPR001128">
    <property type="entry name" value="Cyt_P450"/>
</dbReference>
<keyword evidence="8" id="KW-0256">Endoplasmic reticulum</keyword>
<comment type="cofactor">
    <cofactor evidence="1 14">
        <name>heme</name>
        <dbReference type="ChEBI" id="CHEBI:30413"/>
    </cofactor>
</comment>
<evidence type="ECO:0000256" key="5">
    <source>
        <dbReference type="ARBA" id="ARBA00010617"/>
    </source>
</evidence>
<keyword evidence="11 14" id="KW-0408">Iron</keyword>
<keyword evidence="7 14" id="KW-0479">Metal-binding</keyword>
<evidence type="ECO:0000256" key="9">
    <source>
        <dbReference type="ARBA" id="ARBA00022848"/>
    </source>
</evidence>
<dbReference type="EMBL" id="AXCN02001207">
    <property type="status" value="NOT_ANNOTATED_CDS"/>
    <property type="molecule type" value="Genomic_DNA"/>
</dbReference>
<dbReference type="SUPFAM" id="SSF48264">
    <property type="entry name" value="Cytochrome P450"/>
    <property type="match status" value="1"/>
</dbReference>
<dbReference type="GO" id="GO:0020037">
    <property type="term" value="F:heme binding"/>
    <property type="evidence" value="ECO:0007669"/>
    <property type="project" value="InterPro"/>
</dbReference>
<dbReference type="EnsemblMetazoa" id="AFAF021808-RA">
    <property type="protein sequence ID" value="AFAF021808-PA"/>
    <property type="gene ID" value="AFAF021808"/>
</dbReference>
<dbReference type="PANTHER" id="PTHR24291">
    <property type="entry name" value="CYTOCHROME P450 FAMILY 4"/>
    <property type="match status" value="1"/>
</dbReference>
<comment type="subcellular location">
    <subcellularLocation>
        <location evidence="4">Endoplasmic reticulum membrane</location>
        <topology evidence="4">Peripheral membrane protein</topology>
    </subcellularLocation>
    <subcellularLocation>
        <location evidence="3">Microsome membrane</location>
        <topology evidence="3">Peripheral membrane protein</topology>
    </subcellularLocation>
</comment>
<evidence type="ECO:0000256" key="8">
    <source>
        <dbReference type="ARBA" id="ARBA00022824"/>
    </source>
</evidence>
<keyword evidence="13" id="KW-0472">Membrane</keyword>
<evidence type="ECO:0000256" key="11">
    <source>
        <dbReference type="ARBA" id="ARBA00023004"/>
    </source>
</evidence>
<evidence type="ECO:0000256" key="3">
    <source>
        <dbReference type="ARBA" id="ARBA00004174"/>
    </source>
</evidence>
<keyword evidence="6 14" id="KW-0349">Heme</keyword>
<sequence>MWWICLSLILVAIVLFECYIHLQYRFTRNVPKLVPYYPVLGNGHLIIGNSSVNNFNFIKSTFLQFEGWFKVRLGPKLLLCSSNPDIINAVLTHPECLEKPFFYDFFKLEHGIFAGHCAQSGFQYSNSEQLYPNICAVFKNNGKEYGEACARWIQSSGDLPYCVINIIRDYNLHQYLLLYSLALLIEKVKSRKHTFEATSADDYKKPQIFVNQLLSWTSNGRPFSDIEGNDTTALALTHTCLFLAMFPDIQERVYREIIDVFPDPGQEIMLEDLKNLTYMERVIKESLRLAPVGPNIARQTMQNVEIADLCIRKDSLIVLSIFAMHRRKDVWGPDAEAFDPDRFLPERSVGRNANAFIPFSAGSRNCIGGRYAMLSMKVMLSSILRRLKLRSDLKLEEMQFRLDMMLKLESDYNVSLEQRT</sequence>
<keyword evidence="12 15" id="KW-0503">Monooxygenase</keyword>
<reference evidence="16" key="2">
    <citation type="submission" date="2020-05" db="UniProtKB">
        <authorList>
            <consortium name="EnsemblMetazoa"/>
        </authorList>
    </citation>
    <scope>IDENTIFICATION</scope>
    <source>
        <strain evidence="16">FAR1</strain>
    </source>
</reference>
<name>A0A3F2YX41_9DIPT</name>
<dbReference type="InterPro" id="IPR002401">
    <property type="entry name" value="Cyt_P450_E_grp-I"/>
</dbReference>
<evidence type="ECO:0000256" key="7">
    <source>
        <dbReference type="ARBA" id="ARBA00022723"/>
    </source>
</evidence>
<evidence type="ECO:0000313" key="16">
    <source>
        <dbReference type="EnsemblMetazoa" id="AFAF021808-PA"/>
    </source>
</evidence>
<keyword evidence="17" id="KW-1185">Reference proteome</keyword>
<dbReference type="Pfam" id="PF00067">
    <property type="entry name" value="p450"/>
    <property type="match status" value="1"/>
</dbReference>
<proteinExistence type="inferred from homology"/>
<evidence type="ECO:0000256" key="1">
    <source>
        <dbReference type="ARBA" id="ARBA00001971"/>
    </source>
</evidence>
<dbReference type="PROSITE" id="PS00086">
    <property type="entry name" value="CYTOCHROME_P450"/>
    <property type="match status" value="1"/>
</dbReference>
<evidence type="ECO:0000256" key="2">
    <source>
        <dbReference type="ARBA" id="ARBA00003690"/>
    </source>
</evidence>
<evidence type="ECO:0000256" key="13">
    <source>
        <dbReference type="ARBA" id="ARBA00023136"/>
    </source>
</evidence>
<dbReference type="AlphaFoldDB" id="A0A3F2YX41"/>
<dbReference type="PRINTS" id="PR00463">
    <property type="entry name" value="EP450I"/>
</dbReference>
<dbReference type="InterPro" id="IPR036396">
    <property type="entry name" value="Cyt_P450_sf"/>
</dbReference>
<evidence type="ECO:0008006" key="18">
    <source>
        <dbReference type="Google" id="ProtNLM"/>
    </source>
</evidence>
<protein>
    <recommendedName>
        <fullName evidence="18">Cytochrome P450</fullName>
    </recommendedName>
</protein>
<keyword evidence="10 15" id="KW-0560">Oxidoreductase</keyword>
<dbReference type="Gene3D" id="1.10.630.10">
    <property type="entry name" value="Cytochrome P450"/>
    <property type="match status" value="1"/>
</dbReference>
<evidence type="ECO:0000256" key="15">
    <source>
        <dbReference type="RuleBase" id="RU000461"/>
    </source>
</evidence>
<dbReference type="InterPro" id="IPR017972">
    <property type="entry name" value="Cyt_P450_CS"/>
</dbReference>
<dbReference type="InterPro" id="IPR050196">
    <property type="entry name" value="Cytochrome_P450_Monoox"/>
</dbReference>
<dbReference type="Proteomes" id="UP000075886">
    <property type="component" value="Unassembled WGS sequence"/>
</dbReference>
<comment type="function">
    <text evidence="2">May be involved in the metabolism of insect hormones and in the breakdown of synthetic insecticides.</text>
</comment>
<evidence type="ECO:0000256" key="6">
    <source>
        <dbReference type="ARBA" id="ARBA00022617"/>
    </source>
</evidence>
<dbReference type="PRINTS" id="PR00385">
    <property type="entry name" value="P450"/>
</dbReference>
<dbReference type="GO" id="GO:0005789">
    <property type="term" value="C:endoplasmic reticulum membrane"/>
    <property type="evidence" value="ECO:0007669"/>
    <property type="project" value="UniProtKB-SubCell"/>
</dbReference>
<keyword evidence="9" id="KW-0492">Microsome</keyword>
<evidence type="ECO:0000313" key="17">
    <source>
        <dbReference type="Proteomes" id="UP000075886"/>
    </source>
</evidence>
<evidence type="ECO:0000256" key="4">
    <source>
        <dbReference type="ARBA" id="ARBA00004406"/>
    </source>
</evidence>
<dbReference type="VEuPathDB" id="VectorBase:AFAF021808"/>
<organism evidence="16 17">
    <name type="scientific">Anopheles farauti</name>
    <dbReference type="NCBI Taxonomy" id="69004"/>
    <lineage>
        <taxon>Eukaryota</taxon>
        <taxon>Metazoa</taxon>
        <taxon>Ecdysozoa</taxon>
        <taxon>Arthropoda</taxon>
        <taxon>Hexapoda</taxon>
        <taxon>Insecta</taxon>
        <taxon>Pterygota</taxon>
        <taxon>Neoptera</taxon>
        <taxon>Endopterygota</taxon>
        <taxon>Diptera</taxon>
        <taxon>Nematocera</taxon>
        <taxon>Culicoidea</taxon>
        <taxon>Culicidae</taxon>
        <taxon>Anophelinae</taxon>
        <taxon>Anopheles</taxon>
    </lineage>
</organism>
<reference evidence="17" key="1">
    <citation type="submission" date="2014-01" db="EMBL/GenBank/DDBJ databases">
        <title>The Genome Sequence of Anopheles farauti FAR1 (V2).</title>
        <authorList>
            <consortium name="The Broad Institute Genomics Platform"/>
            <person name="Neafsey D.E."/>
            <person name="Besansky N."/>
            <person name="Howell P."/>
            <person name="Walton C."/>
            <person name="Young S.K."/>
            <person name="Zeng Q."/>
            <person name="Gargeya S."/>
            <person name="Fitzgerald M."/>
            <person name="Haas B."/>
            <person name="Abouelleil A."/>
            <person name="Allen A.W."/>
            <person name="Alvarado L."/>
            <person name="Arachchi H.M."/>
            <person name="Berlin A.M."/>
            <person name="Chapman S.B."/>
            <person name="Gainer-Dewar J."/>
            <person name="Goldberg J."/>
            <person name="Griggs A."/>
            <person name="Gujja S."/>
            <person name="Hansen M."/>
            <person name="Howarth C."/>
            <person name="Imamovic A."/>
            <person name="Ireland A."/>
            <person name="Larimer J."/>
            <person name="McCowan C."/>
            <person name="Murphy C."/>
            <person name="Pearson M."/>
            <person name="Poon T.W."/>
            <person name="Priest M."/>
            <person name="Roberts A."/>
            <person name="Saif S."/>
            <person name="Shea T."/>
            <person name="Sisk P."/>
            <person name="Sykes S."/>
            <person name="Wortman J."/>
            <person name="Nusbaum C."/>
            <person name="Birren B."/>
        </authorList>
    </citation>
    <scope>NUCLEOTIDE SEQUENCE [LARGE SCALE GENOMIC DNA]</scope>
    <source>
        <strain evidence="17">FAR1</strain>
    </source>
</reference>
<dbReference type="GO" id="GO:0004497">
    <property type="term" value="F:monooxygenase activity"/>
    <property type="evidence" value="ECO:0007669"/>
    <property type="project" value="UniProtKB-KW"/>
</dbReference>
<evidence type="ECO:0000256" key="10">
    <source>
        <dbReference type="ARBA" id="ARBA00023002"/>
    </source>
</evidence>
<feature type="binding site" description="axial binding residue" evidence="14">
    <location>
        <position position="366"/>
    </location>
    <ligand>
        <name>heme</name>
        <dbReference type="ChEBI" id="CHEBI:30413"/>
    </ligand>
    <ligandPart>
        <name>Fe</name>
        <dbReference type="ChEBI" id="CHEBI:18248"/>
    </ligandPart>
</feature>
<evidence type="ECO:0000256" key="14">
    <source>
        <dbReference type="PIRSR" id="PIRSR602401-1"/>
    </source>
</evidence>
<dbReference type="PANTHER" id="PTHR24291:SF189">
    <property type="entry name" value="CYTOCHROME P450 4C3-RELATED"/>
    <property type="match status" value="1"/>
</dbReference>
<dbReference type="STRING" id="69004.A0A3F2YX41"/>
<dbReference type="GO" id="GO:0016705">
    <property type="term" value="F:oxidoreductase activity, acting on paired donors, with incorporation or reduction of molecular oxygen"/>
    <property type="evidence" value="ECO:0007669"/>
    <property type="project" value="InterPro"/>
</dbReference>
<evidence type="ECO:0000256" key="12">
    <source>
        <dbReference type="ARBA" id="ARBA00023033"/>
    </source>
</evidence>